<dbReference type="Proteomes" id="UP000515312">
    <property type="component" value="Chromosome"/>
</dbReference>
<proteinExistence type="predicted"/>
<protein>
    <submittedName>
        <fullName evidence="2">Asparagine synthetase B family protein</fullName>
    </submittedName>
</protein>
<dbReference type="SUPFAM" id="SSF52402">
    <property type="entry name" value="Adenine nucleotide alpha hydrolases-like"/>
    <property type="match status" value="1"/>
</dbReference>
<accession>A0A7G8BQY6</accession>
<gene>
    <name evidence="2" type="ORF">H7849_12755</name>
</gene>
<keyword evidence="3" id="KW-1185">Reference proteome</keyword>
<evidence type="ECO:0000313" key="3">
    <source>
        <dbReference type="Proteomes" id="UP000515312"/>
    </source>
</evidence>
<evidence type="ECO:0000259" key="1">
    <source>
        <dbReference type="Pfam" id="PF00733"/>
    </source>
</evidence>
<reference evidence="2 3" key="1">
    <citation type="submission" date="2020-08" db="EMBL/GenBank/DDBJ databases">
        <title>Edaphobacter telluris sp. nov. and Acidobacterium dinghuensis sp. nov., two acidobacteria isolated from forest soil.</title>
        <authorList>
            <person name="Fu J."/>
            <person name="Qiu L."/>
        </authorList>
    </citation>
    <scope>NUCLEOTIDE SEQUENCE [LARGE SCALE GENOMIC DNA]</scope>
    <source>
        <strain evidence="2">4Y35</strain>
    </source>
</reference>
<dbReference type="InterPro" id="IPR014729">
    <property type="entry name" value="Rossmann-like_a/b/a_fold"/>
</dbReference>
<dbReference type="InterPro" id="IPR001962">
    <property type="entry name" value="Asn_synthase"/>
</dbReference>
<dbReference type="AlphaFoldDB" id="A0A7G8BQY6"/>
<dbReference type="GO" id="GO:0004066">
    <property type="term" value="F:asparagine synthase (glutamine-hydrolyzing) activity"/>
    <property type="evidence" value="ECO:0007669"/>
    <property type="project" value="InterPro"/>
</dbReference>
<organism evidence="2 3">
    <name type="scientific">Alloacidobacterium dinghuense</name>
    <dbReference type="NCBI Taxonomy" id="2763107"/>
    <lineage>
        <taxon>Bacteria</taxon>
        <taxon>Pseudomonadati</taxon>
        <taxon>Acidobacteriota</taxon>
        <taxon>Terriglobia</taxon>
        <taxon>Terriglobales</taxon>
        <taxon>Acidobacteriaceae</taxon>
        <taxon>Alloacidobacterium</taxon>
    </lineage>
</organism>
<evidence type="ECO:0000313" key="2">
    <source>
        <dbReference type="EMBL" id="QNI34956.1"/>
    </source>
</evidence>
<dbReference type="GO" id="GO:0006529">
    <property type="term" value="P:asparagine biosynthetic process"/>
    <property type="evidence" value="ECO:0007669"/>
    <property type="project" value="InterPro"/>
</dbReference>
<dbReference type="Pfam" id="PF00733">
    <property type="entry name" value="Asn_synthase"/>
    <property type="match status" value="1"/>
</dbReference>
<dbReference type="Gene3D" id="3.40.50.620">
    <property type="entry name" value="HUPs"/>
    <property type="match status" value="1"/>
</dbReference>
<feature type="domain" description="Asparagine synthetase" evidence="1">
    <location>
        <begin position="167"/>
        <end position="305"/>
    </location>
</feature>
<name>A0A7G8BQY6_9BACT</name>
<sequence>MAVQQYIERVVDLTEPESNQIYNLTLEEAQRLLLEQPAVAIRGIEGSFALIARSGKTVKMARSLDRPMRYFLAKRQEGPVLLVAARIDTIYDWLKSEGLDGQFHPSYTRMVPAHHVVEIQLVGCPDPDPVYTRFFTPELGTLPPDVERIGEAYIAALDEEVSQWLTRVPSGEPIGVCFSGGIDSGSVFLTAYHVMQKRGMHLSRLKAFVLDLGNGPDVQQARAFLNALDLGIFLEPIETHASTLNAQETIRIVEDYKPLDIESATMALALCRGIRERYPDWRYLMDGDGGDENLKDYPIEENPELTIRSVVHNRMLYQEGWGVGKIKHSLTYSGGLSRSYTRTYAPAHHFGFLGFSPYTRPNVVAVAEAIPFIQLTDYSVGRLYELKGEIVSRGIEKLTGLKMPVFPKRRFQHGALPEDALRRKLPFREAEYRKQFLSLYQ</sequence>
<dbReference type="KEGG" id="adin:H7849_12755"/>
<dbReference type="EMBL" id="CP060394">
    <property type="protein sequence ID" value="QNI34956.1"/>
    <property type="molecule type" value="Genomic_DNA"/>
</dbReference>